<dbReference type="Pfam" id="PF01075">
    <property type="entry name" value="Glyco_transf_9"/>
    <property type="match status" value="1"/>
</dbReference>
<dbReference type="GO" id="GO:0008713">
    <property type="term" value="F:ADP-heptose-lipopolysaccharide heptosyltransferase activity"/>
    <property type="evidence" value="ECO:0007669"/>
    <property type="project" value="TreeGrafter"/>
</dbReference>
<gene>
    <name evidence="3" type="ORF">M2A_1959</name>
</gene>
<dbReference type="RefSeq" id="WP_045446493.1">
    <property type="nucleotide sequence ID" value="NZ_BBIO01000009.1"/>
</dbReference>
<dbReference type="Gene3D" id="3.40.50.2000">
    <property type="entry name" value="Glycogen Phosphorylase B"/>
    <property type="match status" value="2"/>
</dbReference>
<evidence type="ECO:0000256" key="1">
    <source>
        <dbReference type="ARBA" id="ARBA00022676"/>
    </source>
</evidence>
<dbReference type="CDD" id="cd03789">
    <property type="entry name" value="GT9_LPS_heptosyltransferase"/>
    <property type="match status" value="1"/>
</dbReference>
<dbReference type="AlphaFoldDB" id="A0A081BBP2"/>
<comment type="caution">
    <text evidence="3">The sequence shown here is derived from an EMBL/GenBank/DDBJ whole genome shotgun (WGS) entry which is preliminary data.</text>
</comment>
<evidence type="ECO:0000256" key="2">
    <source>
        <dbReference type="ARBA" id="ARBA00022679"/>
    </source>
</evidence>
<dbReference type="InterPro" id="IPR002201">
    <property type="entry name" value="Glyco_trans_9"/>
</dbReference>
<dbReference type="GO" id="GO:0009244">
    <property type="term" value="P:lipopolysaccharide core region biosynthetic process"/>
    <property type="evidence" value="ECO:0007669"/>
    <property type="project" value="TreeGrafter"/>
</dbReference>
<dbReference type="STRING" id="1333998.M2A_1959"/>
<dbReference type="SUPFAM" id="SSF53756">
    <property type="entry name" value="UDP-Glycosyltransferase/glycogen phosphorylase"/>
    <property type="match status" value="1"/>
</dbReference>
<accession>A0A081BBP2</accession>
<evidence type="ECO:0000313" key="3">
    <source>
        <dbReference type="EMBL" id="GAK45460.1"/>
    </source>
</evidence>
<keyword evidence="2 3" id="KW-0808">Transferase</keyword>
<evidence type="ECO:0000313" key="4">
    <source>
        <dbReference type="Proteomes" id="UP000028702"/>
    </source>
</evidence>
<keyword evidence="4" id="KW-1185">Reference proteome</keyword>
<keyword evidence="1" id="KW-0328">Glycosyltransferase</keyword>
<reference evidence="3 4" key="1">
    <citation type="submission" date="2014-07" db="EMBL/GenBank/DDBJ databases">
        <title>Tepidicaulis marinum gen. nov., sp. nov., a novel marine bacterium denitrifying nitrate to nitrous oxide strictly under microaerobic conditions.</title>
        <authorList>
            <person name="Takeuchi M."/>
            <person name="Yamagishi T."/>
            <person name="Kamagata Y."/>
            <person name="Oshima K."/>
            <person name="Hattori M."/>
            <person name="Katayama T."/>
            <person name="Hanada S."/>
            <person name="Tamaki H."/>
            <person name="Marumo K."/>
            <person name="Maeda H."/>
            <person name="Nedachi M."/>
            <person name="Iwasaki W."/>
            <person name="Suwa Y."/>
            <person name="Sakata S."/>
        </authorList>
    </citation>
    <scope>NUCLEOTIDE SEQUENCE [LARGE SCALE GENOMIC DNA]</scope>
    <source>
        <strain evidence="3 4">MA2</strain>
    </source>
</reference>
<dbReference type="Proteomes" id="UP000028702">
    <property type="component" value="Unassembled WGS sequence"/>
</dbReference>
<dbReference type="eggNOG" id="COG0859">
    <property type="taxonomic scope" value="Bacteria"/>
</dbReference>
<name>A0A081BBP2_9HYPH</name>
<organism evidence="3 4">
    <name type="scientific">Tepidicaulis marinus</name>
    <dbReference type="NCBI Taxonomy" id="1333998"/>
    <lineage>
        <taxon>Bacteria</taxon>
        <taxon>Pseudomonadati</taxon>
        <taxon>Pseudomonadota</taxon>
        <taxon>Alphaproteobacteria</taxon>
        <taxon>Hyphomicrobiales</taxon>
        <taxon>Parvibaculaceae</taxon>
        <taxon>Tepidicaulis</taxon>
    </lineage>
</organism>
<dbReference type="EMBL" id="BBIO01000009">
    <property type="protein sequence ID" value="GAK45460.1"/>
    <property type="molecule type" value="Genomic_DNA"/>
</dbReference>
<proteinExistence type="predicted"/>
<dbReference type="GO" id="GO:0005829">
    <property type="term" value="C:cytosol"/>
    <property type="evidence" value="ECO:0007669"/>
    <property type="project" value="TreeGrafter"/>
</dbReference>
<sequence length="315" mass="35099">MQRPEAKNILIIKHGAFGDIIQVEGAVHDVRLNYPAARITVMTSPPFHKIFARCPWIDDIFLDARPPRWRLDRMWALRRRLRAQPFDFVVDFQNNERTAFYFNHLFPPVAWSGKVKGASHRRYTEDPKQIQGLPRFATQLRDAGLEVRHAGAPDVSWMAEDVSAILDRAGVRPGYIVLIPGCSAKHPQKRWPYYAELAGNLHAAGHQTVTVPGPDELELCRALPSIMLTGEHYLDWFKLAGVLKGAAFVIGNDTGPSHLAAHLGARGFGLFGSHLGAERTGIVTGRFGALQAEKLADLSAEEVFTQVMRKLEQAG</sequence>
<dbReference type="InterPro" id="IPR051199">
    <property type="entry name" value="LPS_LOS_Heptosyltrfase"/>
</dbReference>
<dbReference type="PANTHER" id="PTHR30160">
    <property type="entry name" value="TETRAACYLDISACCHARIDE 4'-KINASE-RELATED"/>
    <property type="match status" value="1"/>
</dbReference>
<protein>
    <submittedName>
        <fullName evidence="3">Glycosyl transferase family protein</fullName>
    </submittedName>
</protein>